<dbReference type="OrthoDB" id="2954746at2759"/>
<evidence type="ECO:0000313" key="2">
    <source>
        <dbReference type="EMBL" id="KAF9785738.1"/>
    </source>
</evidence>
<organism evidence="2 3">
    <name type="scientific">Thelephora terrestris</name>
    <dbReference type="NCBI Taxonomy" id="56493"/>
    <lineage>
        <taxon>Eukaryota</taxon>
        <taxon>Fungi</taxon>
        <taxon>Dikarya</taxon>
        <taxon>Basidiomycota</taxon>
        <taxon>Agaricomycotina</taxon>
        <taxon>Agaricomycetes</taxon>
        <taxon>Thelephorales</taxon>
        <taxon>Thelephoraceae</taxon>
        <taxon>Thelephora</taxon>
    </lineage>
</organism>
<sequence length="301" mass="33125">MGILGMVITARPHLQSTYRDGPANRENNPGFSSCLSPTRQHARGSFPTGYTTQQPAPDFGDTHSSQVTGNCQRRKSLRSYGRQTIISSTRTTSTESSDDHEKRDFHSVNTRELATSWSTKSNTTESSSSDLDCLNEALPVISLVPPTPRGSVGSPALPPDSPITLQKFVRARSDVLLKRRSSFMSSPPPLVVAPCSVCSRPERFLSEDDLSCRKCRRQWLACQLWYQACDGGRMERLRVPFVRPGECNAVNRALSESLGLLPPSASRRDPRERGAKPSRSLLGPCLSVFTKPFRSLLGCNA</sequence>
<gene>
    <name evidence="2" type="ORF">BJ322DRAFT_735822</name>
</gene>
<protein>
    <submittedName>
        <fullName evidence="2">Uncharacterized protein</fullName>
    </submittedName>
</protein>
<proteinExistence type="predicted"/>
<dbReference type="AlphaFoldDB" id="A0A9P6L7L3"/>
<keyword evidence="3" id="KW-1185">Reference proteome</keyword>
<dbReference type="EMBL" id="WIUZ02000006">
    <property type="protein sequence ID" value="KAF9785738.1"/>
    <property type="molecule type" value="Genomic_DNA"/>
</dbReference>
<evidence type="ECO:0000256" key="1">
    <source>
        <dbReference type="SAM" id="MobiDB-lite"/>
    </source>
</evidence>
<reference evidence="2" key="1">
    <citation type="journal article" date="2020" name="Nat. Commun.">
        <title>Large-scale genome sequencing of mycorrhizal fungi provides insights into the early evolution of symbiotic traits.</title>
        <authorList>
            <person name="Miyauchi S."/>
            <person name="Kiss E."/>
            <person name="Kuo A."/>
            <person name="Drula E."/>
            <person name="Kohler A."/>
            <person name="Sanchez-Garcia M."/>
            <person name="Morin E."/>
            <person name="Andreopoulos B."/>
            <person name="Barry K.W."/>
            <person name="Bonito G."/>
            <person name="Buee M."/>
            <person name="Carver A."/>
            <person name="Chen C."/>
            <person name="Cichocki N."/>
            <person name="Clum A."/>
            <person name="Culley D."/>
            <person name="Crous P.W."/>
            <person name="Fauchery L."/>
            <person name="Girlanda M."/>
            <person name="Hayes R.D."/>
            <person name="Keri Z."/>
            <person name="LaButti K."/>
            <person name="Lipzen A."/>
            <person name="Lombard V."/>
            <person name="Magnuson J."/>
            <person name="Maillard F."/>
            <person name="Murat C."/>
            <person name="Nolan M."/>
            <person name="Ohm R.A."/>
            <person name="Pangilinan J."/>
            <person name="Pereira M.F."/>
            <person name="Perotto S."/>
            <person name="Peter M."/>
            <person name="Pfister S."/>
            <person name="Riley R."/>
            <person name="Sitrit Y."/>
            <person name="Stielow J.B."/>
            <person name="Szollosi G."/>
            <person name="Zifcakova L."/>
            <person name="Stursova M."/>
            <person name="Spatafora J.W."/>
            <person name="Tedersoo L."/>
            <person name="Vaario L.M."/>
            <person name="Yamada A."/>
            <person name="Yan M."/>
            <person name="Wang P."/>
            <person name="Xu J."/>
            <person name="Bruns T."/>
            <person name="Baldrian P."/>
            <person name="Vilgalys R."/>
            <person name="Dunand C."/>
            <person name="Henrissat B."/>
            <person name="Grigoriev I.V."/>
            <person name="Hibbett D."/>
            <person name="Nagy L.G."/>
            <person name="Martin F.M."/>
        </authorList>
    </citation>
    <scope>NUCLEOTIDE SEQUENCE</scope>
    <source>
        <strain evidence="2">UH-Tt-Lm1</strain>
    </source>
</reference>
<name>A0A9P6L7L3_9AGAM</name>
<feature type="compositionally biased region" description="Low complexity" evidence="1">
    <location>
        <begin position="84"/>
        <end position="95"/>
    </location>
</feature>
<feature type="compositionally biased region" description="Polar residues" evidence="1">
    <location>
        <begin position="25"/>
        <end position="39"/>
    </location>
</feature>
<dbReference type="Proteomes" id="UP000736335">
    <property type="component" value="Unassembled WGS sequence"/>
</dbReference>
<feature type="compositionally biased region" description="Basic and acidic residues" evidence="1">
    <location>
        <begin position="97"/>
        <end position="106"/>
    </location>
</feature>
<reference evidence="2" key="2">
    <citation type="submission" date="2020-11" db="EMBL/GenBank/DDBJ databases">
        <authorList>
            <consortium name="DOE Joint Genome Institute"/>
            <person name="Kuo A."/>
            <person name="Miyauchi S."/>
            <person name="Kiss E."/>
            <person name="Drula E."/>
            <person name="Kohler A."/>
            <person name="Sanchez-Garcia M."/>
            <person name="Andreopoulos B."/>
            <person name="Barry K.W."/>
            <person name="Bonito G."/>
            <person name="Buee M."/>
            <person name="Carver A."/>
            <person name="Chen C."/>
            <person name="Cichocki N."/>
            <person name="Clum A."/>
            <person name="Culley D."/>
            <person name="Crous P.W."/>
            <person name="Fauchery L."/>
            <person name="Girlanda M."/>
            <person name="Hayes R."/>
            <person name="Keri Z."/>
            <person name="Labutti K."/>
            <person name="Lipzen A."/>
            <person name="Lombard V."/>
            <person name="Magnuson J."/>
            <person name="Maillard F."/>
            <person name="Morin E."/>
            <person name="Murat C."/>
            <person name="Nolan M."/>
            <person name="Ohm R."/>
            <person name="Pangilinan J."/>
            <person name="Pereira M."/>
            <person name="Perotto S."/>
            <person name="Peter M."/>
            <person name="Riley R."/>
            <person name="Sitrit Y."/>
            <person name="Stielow B."/>
            <person name="Szollosi G."/>
            <person name="Zifcakova L."/>
            <person name="Stursova M."/>
            <person name="Spatafora J.W."/>
            <person name="Tedersoo L."/>
            <person name="Vaario L.-M."/>
            <person name="Yamada A."/>
            <person name="Yan M."/>
            <person name="Wang P."/>
            <person name="Xu J."/>
            <person name="Bruns T."/>
            <person name="Baldrian P."/>
            <person name="Vilgalys R."/>
            <person name="Henrissat B."/>
            <person name="Grigoriev I.V."/>
            <person name="Hibbett D."/>
            <person name="Nagy L.G."/>
            <person name="Martin F.M."/>
        </authorList>
    </citation>
    <scope>NUCLEOTIDE SEQUENCE</scope>
    <source>
        <strain evidence="2">UH-Tt-Lm1</strain>
    </source>
</reference>
<comment type="caution">
    <text evidence="2">The sequence shown here is derived from an EMBL/GenBank/DDBJ whole genome shotgun (WGS) entry which is preliminary data.</text>
</comment>
<evidence type="ECO:0000313" key="3">
    <source>
        <dbReference type="Proteomes" id="UP000736335"/>
    </source>
</evidence>
<feature type="region of interest" description="Disordered" evidence="1">
    <location>
        <begin position="57"/>
        <end position="107"/>
    </location>
</feature>
<feature type="compositionally biased region" description="Polar residues" evidence="1">
    <location>
        <begin position="62"/>
        <end position="71"/>
    </location>
</feature>
<feature type="region of interest" description="Disordered" evidence="1">
    <location>
        <begin position="16"/>
        <end position="44"/>
    </location>
</feature>
<accession>A0A9P6L7L3</accession>